<feature type="region of interest" description="Disordered" evidence="1">
    <location>
        <begin position="209"/>
        <end position="232"/>
    </location>
</feature>
<evidence type="ECO:0000259" key="2">
    <source>
        <dbReference type="Pfam" id="PF06276"/>
    </source>
</evidence>
<dbReference type="Proteomes" id="UP001385499">
    <property type="component" value="Unassembled WGS sequence"/>
</dbReference>
<dbReference type="InterPro" id="IPR008090">
    <property type="entry name" value="Fe_iron_reduct"/>
</dbReference>
<dbReference type="PRINTS" id="PR01714">
    <property type="entry name" value="2FE2SRDCTASE"/>
</dbReference>
<feature type="domain" description="Aerobactin siderophore biosynthesis IucA/IucC-like C-terminal" evidence="2">
    <location>
        <begin position="92"/>
        <end position="226"/>
    </location>
</feature>
<name>A0ABU8TFL7_9HYPH</name>
<comment type="caution">
    <text evidence="4">The sequence shown here is derived from an EMBL/GenBank/DDBJ whole genome shotgun (WGS) entry which is preliminary data.</text>
</comment>
<evidence type="ECO:0000256" key="1">
    <source>
        <dbReference type="SAM" id="MobiDB-lite"/>
    </source>
</evidence>
<dbReference type="InterPro" id="IPR024726">
    <property type="entry name" value="FhuF_C"/>
</dbReference>
<dbReference type="Pfam" id="PF06276">
    <property type="entry name" value="FhuF"/>
    <property type="match status" value="1"/>
</dbReference>
<feature type="compositionally biased region" description="Polar residues" evidence="1">
    <location>
        <begin position="209"/>
        <end position="222"/>
    </location>
</feature>
<evidence type="ECO:0000313" key="5">
    <source>
        <dbReference type="Proteomes" id="UP001385499"/>
    </source>
</evidence>
<protein>
    <submittedName>
        <fullName evidence="4">Siderophore-iron reductase FhuF</fullName>
    </submittedName>
</protein>
<dbReference type="EMBL" id="JBAKIA010000001">
    <property type="protein sequence ID" value="MEJ8472945.1"/>
    <property type="molecule type" value="Genomic_DNA"/>
</dbReference>
<feature type="domain" description="Ferric siderophore reductase C-terminal" evidence="3">
    <location>
        <begin position="238"/>
        <end position="256"/>
    </location>
</feature>
<reference evidence="4 5" key="1">
    <citation type="submission" date="2024-02" db="EMBL/GenBank/DDBJ databases">
        <title>Roseibium algae sp. nov., isolated from marine alga (Grateloupia sp.), showing potential in myo-inositol conversion.</title>
        <authorList>
            <person name="Wang Y."/>
        </authorList>
    </citation>
    <scope>NUCLEOTIDE SEQUENCE [LARGE SCALE GENOMIC DNA]</scope>
    <source>
        <strain evidence="4 5">H3510</strain>
    </source>
</reference>
<accession>A0ABU8TFL7</accession>
<proteinExistence type="predicted"/>
<evidence type="ECO:0000313" key="4">
    <source>
        <dbReference type="EMBL" id="MEJ8472945.1"/>
    </source>
</evidence>
<sequence>MTGADLCLDEKIDLSDYLEDLFHGPAAHLADRFSIQPIQSTNESIPETPGVNTGNGNPIQCSELTDPTGLKRLLDAYAKMQFPGDDVRSVVSFWSQWYFGFLLPPLLLLTNAAQSDAPSSLFDLYLSLDQNGQPQRFNLSNPVVMSSGKDRDAFERLTPLIDNHLSPLVFSLSARSGVSAKVFWMNAAVVIDYTYDVLLDRKGIDLKQVTGSPTRPNGQRNPLFSPYRPSGSEATRTRRVCCLRYALEGVARCTDCSLKPTTGQEQRPIVLGASASN</sequence>
<dbReference type="Pfam" id="PF11575">
    <property type="entry name" value="FhuF_C"/>
    <property type="match status" value="1"/>
</dbReference>
<organism evidence="4 5">
    <name type="scientific">Roseibium algae</name>
    <dbReference type="NCBI Taxonomy" id="3123038"/>
    <lineage>
        <taxon>Bacteria</taxon>
        <taxon>Pseudomonadati</taxon>
        <taxon>Pseudomonadota</taxon>
        <taxon>Alphaproteobacteria</taxon>
        <taxon>Hyphomicrobiales</taxon>
        <taxon>Stappiaceae</taxon>
        <taxon>Roseibium</taxon>
    </lineage>
</organism>
<gene>
    <name evidence="4" type="primary">fhuF</name>
    <name evidence="4" type="ORF">V6575_02490</name>
</gene>
<keyword evidence="5" id="KW-1185">Reference proteome</keyword>
<dbReference type="RefSeq" id="WP_340272443.1">
    <property type="nucleotide sequence ID" value="NZ_JBAKIA010000001.1"/>
</dbReference>
<evidence type="ECO:0000259" key="3">
    <source>
        <dbReference type="Pfam" id="PF11575"/>
    </source>
</evidence>
<dbReference type="NCBIfam" id="TIGR03951">
    <property type="entry name" value="Fe_III_red_FhuF"/>
    <property type="match status" value="1"/>
</dbReference>
<dbReference type="InterPro" id="IPR022770">
    <property type="entry name" value="IucA/IucC-like_C"/>
</dbReference>